<feature type="non-terminal residue" evidence="2">
    <location>
        <position position="1"/>
    </location>
</feature>
<feature type="region of interest" description="Disordered" evidence="1">
    <location>
        <begin position="177"/>
        <end position="198"/>
    </location>
</feature>
<keyword evidence="3" id="KW-1185">Reference proteome</keyword>
<feature type="compositionally biased region" description="Basic residues" evidence="1">
    <location>
        <begin position="115"/>
        <end position="126"/>
    </location>
</feature>
<dbReference type="PANTHER" id="PTHR43628">
    <property type="entry name" value="ACTIVATOR OF C KINASE PROTEIN 1-RELATED"/>
    <property type="match status" value="1"/>
</dbReference>
<dbReference type="EMBL" id="LKCN02000003">
    <property type="protein sequence ID" value="RCI14966.1"/>
    <property type="molecule type" value="Genomic_DNA"/>
</dbReference>
<reference evidence="2 3" key="1">
    <citation type="journal article" date="2015" name="BMC Genomics">
        <title>Insights from the genome of Ophiocordyceps polyrhachis-furcata to pathogenicity and host specificity in insect fungi.</title>
        <authorList>
            <person name="Wichadakul D."/>
            <person name="Kobmoo N."/>
            <person name="Ingsriswang S."/>
            <person name="Tangphatsornruang S."/>
            <person name="Chantasingh D."/>
            <person name="Luangsa-ard J.J."/>
            <person name="Eurwilaichitr L."/>
        </authorList>
    </citation>
    <scope>NUCLEOTIDE SEQUENCE [LARGE SCALE GENOMIC DNA]</scope>
    <source>
        <strain evidence="2 3">BCC 54312</strain>
    </source>
</reference>
<feature type="region of interest" description="Disordered" evidence="1">
    <location>
        <begin position="32"/>
        <end position="67"/>
    </location>
</feature>
<feature type="compositionally biased region" description="Low complexity" evidence="1">
    <location>
        <begin position="91"/>
        <end position="111"/>
    </location>
</feature>
<dbReference type="GO" id="GO:0032153">
    <property type="term" value="C:cell division site"/>
    <property type="evidence" value="ECO:0007669"/>
    <property type="project" value="TreeGrafter"/>
</dbReference>
<dbReference type="PANTHER" id="PTHR43628:SF1">
    <property type="entry name" value="CHITIN SYNTHASE REGULATORY FACTOR 2-RELATED"/>
    <property type="match status" value="1"/>
</dbReference>
<proteinExistence type="predicted"/>
<dbReference type="GO" id="GO:0010972">
    <property type="term" value="P:negative regulation of G2/M transition of mitotic cell cycle"/>
    <property type="evidence" value="ECO:0007669"/>
    <property type="project" value="TreeGrafter"/>
</dbReference>
<feature type="compositionally biased region" description="Low complexity" evidence="1">
    <location>
        <begin position="32"/>
        <end position="63"/>
    </location>
</feature>
<evidence type="ECO:0000313" key="2">
    <source>
        <dbReference type="EMBL" id="RCI14966.1"/>
    </source>
</evidence>
<dbReference type="Pfam" id="PF08238">
    <property type="entry name" value="Sel1"/>
    <property type="match status" value="3"/>
</dbReference>
<evidence type="ECO:0008006" key="4">
    <source>
        <dbReference type="Google" id="ProtNLM"/>
    </source>
</evidence>
<dbReference type="InterPro" id="IPR006597">
    <property type="entry name" value="Sel1-like"/>
</dbReference>
<organism evidence="2 3">
    <name type="scientific">Ophiocordyceps polyrhachis-furcata BCC 54312</name>
    <dbReference type="NCBI Taxonomy" id="1330021"/>
    <lineage>
        <taxon>Eukaryota</taxon>
        <taxon>Fungi</taxon>
        <taxon>Dikarya</taxon>
        <taxon>Ascomycota</taxon>
        <taxon>Pezizomycotina</taxon>
        <taxon>Sordariomycetes</taxon>
        <taxon>Hypocreomycetidae</taxon>
        <taxon>Hypocreales</taxon>
        <taxon>Ophiocordycipitaceae</taxon>
        <taxon>Ophiocordyceps</taxon>
    </lineage>
</organism>
<dbReference type="STRING" id="1330021.A0A367LKK5"/>
<accession>A0A367LKK5</accession>
<dbReference type="OrthoDB" id="2148946at2759"/>
<dbReference type="InterPro" id="IPR052945">
    <property type="entry name" value="Mitotic_Regulator"/>
</dbReference>
<dbReference type="SMART" id="SM00671">
    <property type="entry name" value="SEL1"/>
    <property type="match status" value="2"/>
</dbReference>
<dbReference type="InterPro" id="IPR011990">
    <property type="entry name" value="TPR-like_helical_dom_sf"/>
</dbReference>
<evidence type="ECO:0000313" key="3">
    <source>
        <dbReference type="Proteomes" id="UP000253664"/>
    </source>
</evidence>
<dbReference type="SUPFAM" id="SSF81901">
    <property type="entry name" value="HCP-like"/>
    <property type="match status" value="1"/>
</dbReference>
<dbReference type="Proteomes" id="UP000253664">
    <property type="component" value="Unassembled WGS sequence"/>
</dbReference>
<dbReference type="Gene3D" id="1.25.40.10">
    <property type="entry name" value="Tetratricopeptide repeat domain"/>
    <property type="match status" value="1"/>
</dbReference>
<feature type="region of interest" description="Disordered" evidence="1">
    <location>
        <begin position="82"/>
        <end position="163"/>
    </location>
</feature>
<gene>
    <name evidence="2" type="ORF">L249_6841</name>
</gene>
<comment type="caution">
    <text evidence="2">The sequence shown here is derived from an EMBL/GenBank/DDBJ whole genome shotgun (WGS) entry which is preliminary data.</text>
</comment>
<evidence type="ECO:0000256" key="1">
    <source>
        <dbReference type="SAM" id="MobiDB-lite"/>
    </source>
</evidence>
<feature type="compositionally biased region" description="Low complexity" evidence="1">
    <location>
        <begin position="141"/>
        <end position="150"/>
    </location>
</feature>
<dbReference type="AlphaFoldDB" id="A0A367LKK5"/>
<sequence length="404" mass="43923">VRLQKRKMKGDNQPPEFKLVVRSDTASLSAEAPLSAPAALASEPTATSSSSLTTPTTTANTTTHGWSARRSIDQILHRHHHDCHPHRNRSRSASASSAGTTTEDVTTTTTTARMKSQRRLSKRLLHRLGLGDDDDQGQGRRGNNNNNNNNNDEDALPPLSRTGDDEYWERRATKLAGIHDSSSQQQPQPEEVASRQTDKDIQEAIRLHESGHLEQSTAIFARLADRSGPNNALSQVLYGLALRHGWGCAPDPEAAVRFLSAAASGAASVEQLALHAGLARGGAAKGELVLAIFELANCFRNGWGVPTNAVAAKQYYETAANLGDTDAMNEAAWCYLKGFGCRKDKVGKKNKDAIHVWDGLADDAQPQQFAAARYYRLAEKAGSKTLGNSWIWKEKYDPPANKTP</sequence>
<name>A0A367LKK5_9HYPO</name>
<protein>
    <recommendedName>
        <fullName evidence="4">HCP-like protein</fullName>
    </recommendedName>
</protein>